<protein>
    <recommendedName>
        <fullName evidence="6">Cytochrome C551</fullName>
    </recommendedName>
</protein>
<accession>A0A7D7LPV5</accession>
<evidence type="ECO:0008006" key="6">
    <source>
        <dbReference type="Google" id="ProtNLM"/>
    </source>
</evidence>
<keyword evidence="5" id="KW-1185">Reference proteome</keyword>
<feature type="compositionally biased region" description="Polar residues" evidence="1">
    <location>
        <begin position="73"/>
        <end position="90"/>
    </location>
</feature>
<dbReference type="KEGG" id="cbau:H1R16_11965"/>
<reference evidence="5" key="2">
    <citation type="submission" date="2020-07" db="EMBL/GenBank/DDBJ databases">
        <title>Flavobacterium sp. xlx-214.</title>
        <authorList>
            <person name="Yang C."/>
        </authorList>
    </citation>
    <scope>NUCLEOTIDE SEQUENCE [LARGE SCALE GENOMIC DNA]</scope>
    <source>
        <strain evidence="5">CX-624</strain>
    </source>
</reference>
<dbReference type="EMBL" id="CP059472">
    <property type="protein sequence ID" value="QMS98396.1"/>
    <property type="molecule type" value="Genomic_DNA"/>
</dbReference>
<evidence type="ECO:0000313" key="5">
    <source>
        <dbReference type="Proteomes" id="UP000539710"/>
    </source>
</evidence>
<feature type="region of interest" description="Disordered" evidence="1">
    <location>
        <begin position="20"/>
        <end position="90"/>
    </location>
</feature>
<evidence type="ECO:0000313" key="3">
    <source>
        <dbReference type="EMBL" id="QMS98396.1"/>
    </source>
</evidence>
<reference evidence="3 4" key="1">
    <citation type="submission" date="2020-07" db="EMBL/GenBank/DDBJ databases">
        <title>Chryseobacterium sp.cx-624.</title>
        <authorList>
            <person name="Yang C."/>
        </authorList>
    </citation>
    <scope>NUCLEOTIDE SEQUENCE [LARGE SCALE GENOMIC DNA]</scope>
    <source>
        <strain evidence="4">cx-624</strain>
        <strain evidence="3">Cx-624</strain>
    </source>
</reference>
<dbReference type="PROSITE" id="PS51257">
    <property type="entry name" value="PROKAR_LIPOPROTEIN"/>
    <property type="match status" value="1"/>
</dbReference>
<name>A0A7D7LPV5_9FLAO</name>
<dbReference type="RefSeq" id="WP_181886317.1">
    <property type="nucleotide sequence ID" value="NZ_CP059472.1"/>
</dbReference>
<organism evidence="3 4">
    <name type="scientific">Marnyiella aurantia</name>
    <dbReference type="NCBI Taxonomy" id="2758037"/>
    <lineage>
        <taxon>Bacteria</taxon>
        <taxon>Pseudomonadati</taxon>
        <taxon>Bacteroidota</taxon>
        <taxon>Flavobacteriia</taxon>
        <taxon>Flavobacteriales</taxon>
        <taxon>Weeksellaceae</taxon>
        <taxon>Marnyiella</taxon>
    </lineage>
</organism>
<dbReference type="Proteomes" id="UP000539710">
    <property type="component" value="Unassembled WGS sequence"/>
</dbReference>
<evidence type="ECO:0000313" key="4">
    <source>
        <dbReference type="Proteomes" id="UP000515349"/>
    </source>
</evidence>
<reference evidence="2" key="3">
    <citation type="submission" date="2020-07" db="EMBL/GenBank/DDBJ databases">
        <authorList>
            <person name="Yang C."/>
        </authorList>
    </citation>
    <scope>NUCLEOTIDE SEQUENCE</scope>
    <source>
        <strain evidence="2">Cx-624</strain>
    </source>
</reference>
<evidence type="ECO:0000313" key="2">
    <source>
        <dbReference type="EMBL" id="MBA5246226.1"/>
    </source>
</evidence>
<dbReference type="EMBL" id="JACEUX010000001">
    <property type="protein sequence ID" value="MBA5246226.1"/>
    <property type="molecule type" value="Genomic_DNA"/>
</dbReference>
<dbReference type="Proteomes" id="UP000515349">
    <property type="component" value="Chromosome"/>
</dbReference>
<gene>
    <name evidence="3" type="ORF">H1R16_11965</name>
    <name evidence="2" type="ORF">H2507_03495</name>
</gene>
<proteinExistence type="predicted"/>
<evidence type="ECO:0000256" key="1">
    <source>
        <dbReference type="SAM" id="MobiDB-lite"/>
    </source>
</evidence>
<sequence length="90" mass="9365">MKKLLTLTFAVALIAASCSKKEDSYQKDSNTMLAEPEVSEMDTTQTISEPTATSTFDGPGPNASGDTIKPYPSGTTSTGATDKSKPSGND</sequence>
<dbReference type="AlphaFoldDB" id="A0A7D7LPV5"/>
<feature type="compositionally biased region" description="Polar residues" evidence="1">
    <location>
        <begin position="41"/>
        <end position="56"/>
    </location>
</feature>